<dbReference type="Pfam" id="PF25788">
    <property type="entry name" value="Ig_Rha78A_N"/>
    <property type="match status" value="2"/>
</dbReference>
<feature type="domain" description="Alpha-L-rhamnosidase six-hairpin glycosidase" evidence="6">
    <location>
        <begin position="451"/>
        <end position="777"/>
    </location>
</feature>
<feature type="domain" description="Alpha-L-rhamnosidase concanavalin-like" evidence="4">
    <location>
        <begin position="334"/>
        <end position="445"/>
    </location>
</feature>
<evidence type="ECO:0000256" key="1">
    <source>
        <dbReference type="ARBA" id="ARBA00001445"/>
    </source>
</evidence>
<feature type="non-terminal residue" evidence="8">
    <location>
        <position position="1440"/>
    </location>
</feature>
<dbReference type="InterPro" id="IPR035396">
    <property type="entry name" value="Bac_rhamnosid6H"/>
</dbReference>
<comment type="caution">
    <text evidence="8">The sequence shown here is derived from an EMBL/GenBank/DDBJ whole genome shotgun (WGS) entry which is preliminary data.</text>
</comment>
<reference evidence="9" key="1">
    <citation type="journal article" date="2015" name="MBio">
        <title>Genome-Resolved Metagenomic Analysis Reveals Roles for Candidate Phyla and Other Microbial Community Members in Biogeochemical Transformations in Oil Reservoirs.</title>
        <authorList>
            <person name="Hu P."/>
            <person name="Tom L."/>
            <person name="Singh A."/>
            <person name="Thomas B.C."/>
            <person name="Baker B.J."/>
            <person name="Piceno Y.M."/>
            <person name="Andersen G.L."/>
            <person name="Banfield J.F."/>
        </authorList>
    </citation>
    <scope>NUCLEOTIDE SEQUENCE [LARGE SCALE GENOMIC DNA]</scope>
</reference>
<dbReference type="Pfam" id="PF17389">
    <property type="entry name" value="Bac_rhamnosid6H"/>
    <property type="match status" value="2"/>
</dbReference>
<dbReference type="InterPro" id="IPR013737">
    <property type="entry name" value="Bac_rhamnosid_N"/>
</dbReference>
<sequence>YFISMPILYSQFSITNLKCEYLTNPIGIDAAHPRFTWQVISSQAGFQQAAYHLVLGTDSSAVAGGEGETWDSGMIHSSKLPVSCDRTVLQPFTRYYWSLRIQEQSGKWSAWSSPAFFETGMMDQTNWKGKWITDTYDYKVKPAAYFRKSFTSGKAIQSARAYIAAAGLYELSINGERIGDHRLDPMFTRFDRRTLYVTYDVTRQLKKGANAVGVLLGNGWYNLQSSAVWYFDLAPWRARPKFCMDIHIIYSDGSKEIVVTDETWQTSESPIIFNSIYTGEHYDARKEQPGWDTADFNAKDWKSVLLTGAPSKNIVSQTLHPIRNVKEIKAVSLKKLDQKTWLYDFGQNLSGVCRIKIKGPSGTVIRLKYVEKLDSLGRPDMSNIDVHYTPHDDSDPFQTDLLILSGEKVDEFTPRFNYKGFQYLEVSSDIPLELNQDQVTAIFMHSDVPARGTIHSSNNTLNKLWEASNMSYLSNLFGYPTDCPHREKNGWTGDAHIAVEVGLYNFDGITVYEKWLADHRDEQQPNGVLPAIIPTSGWGYHWGNGTDWTSTIAIIPWNIYLFYGDDRLLQQCYDNIKRYVDYVDEHYPTGLTDWGLGDWVPVKSVTPKEFTSSTYFYVDAVILSKAAKLFGHEADYIKYSMLAEKIKQAINRKYLNEETGIYGSGLQTEMSVALYWGLVPEHLKQRVAQNLASRVIQDNKHIDVGLLGSKTILNALSENGYAELAYEVASQESYPSWGWWIVNGATTFFENWPMDAARDISMNHIMFGEINAWYYKALGGIFPDENNPGFKQIRLKPNFVSGLDHFQAEHESPYGKIVSSWKRTERSIQYHIEIPANSSATLHLPDEIKILSVNNQPINLQRLMKQVASQDGLNCYEFGAGNYDLIISPGSSPVSAQGLTVTKTTVGYRVNPILITTATPLFGWEIQSDETNIVQEAYAIELYTKENGRLKKVWDSGKVISDRSRQIGYDNTEELEPGKEYQWRVKVWDHKGNMSGWSEMNKFRTAPAAIEKNAHWIGAIRREEANIPQGRNYHALSVSSEAGRQWQETHPLSKRSIYLRRNFSTGKEIEDAIIYISGPGHYELTVNGVRVGDSQFDPLWSDYDKTVYYNAYDVTTNMTDENAIGVLLGNGFYNQQGGRYVKMQVSFGPPTLFFKMVVTYKDGTKEEIVSDENWKYSPSPIIFNDMYGGEDYDARLEQDGWDQVNFDDSGWENVVIQEPPAGSLRPQTTEPIKIMETFPIKSTRKVGDVYVFDMGQNLSGFPMIKVKGNRGDKIRLTVGENVREDGLVSQSQTGAPHYYEYTLKGEGDELWHPRFSYYGYRYIQVDGARPEDDADELPDGESSTNRDLPIIKELTSCFVHNSAAQSGTFHCSNEIFNDTHRIIVNAIKSNMQAVFTDCPHREKLGWLEQIHLNGPGLFYNFNLSSFARKIMNDIRDAQLP</sequence>
<evidence type="ECO:0000259" key="4">
    <source>
        <dbReference type="Pfam" id="PF05592"/>
    </source>
</evidence>
<dbReference type="InterPro" id="IPR035398">
    <property type="entry name" value="Bac_rhamnosid_C"/>
</dbReference>
<proteinExistence type="predicted"/>
<dbReference type="Pfam" id="PF05592">
    <property type="entry name" value="Bac_rhamnosid"/>
    <property type="match status" value="2"/>
</dbReference>
<dbReference type="GO" id="GO:0005975">
    <property type="term" value="P:carbohydrate metabolic process"/>
    <property type="evidence" value="ECO:0007669"/>
    <property type="project" value="InterPro"/>
</dbReference>
<feature type="non-terminal residue" evidence="8">
    <location>
        <position position="1"/>
    </location>
</feature>
<dbReference type="Gene3D" id="2.60.120.260">
    <property type="entry name" value="Galactose-binding domain-like"/>
    <property type="match status" value="4"/>
</dbReference>
<feature type="domain" description="Alpha-L-rhamnosidase concanavalin-like" evidence="4">
    <location>
        <begin position="1248"/>
        <end position="1331"/>
    </location>
</feature>
<protein>
    <recommendedName>
        <fullName evidence="2">alpha-L-rhamnosidase</fullName>
        <ecNumber evidence="2">3.2.1.40</ecNumber>
    </recommendedName>
</protein>
<feature type="domain" description="Bacterial alpha-L-rhamnosidase N-terminal" evidence="5">
    <location>
        <begin position="1067"/>
        <end position="1236"/>
    </location>
</feature>
<dbReference type="InterPro" id="IPR012341">
    <property type="entry name" value="6hp_glycosidase-like_sf"/>
</dbReference>
<evidence type="ECO:0000259" key="6">
    <source>
        <dbReference type="Pfam" id="PF17389"/>
    </source>
</evidence>
<evidence type="ECO:0000259" key="7">
    <source>
        <dbReference type="Pfam" id="PF17390"/>
    </source>
</evidence>
<name>A0A101HIW0_9BACT</name>
<dbReference type="PANTHER" id="PTHR33307">
    <property type="entry name" value="ALPHA-RHAMNOSIDASE (EUROFUNG)"/>
    <property type="match status" value="1"/>
</dbReference>
<keyword evidence="3" id="KW-0378">Hydrolase</keyword>
<dbReference type="Gene3D" id="2.60.420.10">
    <property type="entry name" value="Maltose phosphorylase, domain 3"/>
    <property type="match status" value="1"/>
</dbReference>
<evidence type="ECO:0000313" key="8">
    <source>
        <dbReference type="EMBL" id="KUK77658.1"/>
    </source>
</evidence>
<feature type="domain" description="Bacterial alpha-L-rhamnosidase N-terminal" evidence="5">
    <location>
        <begin position="154"/>
        <end position="325"/>
    </location>
</feature>
<dbReference type="PANTHER" id="PTHR33307:SF6">
    <property type="entry name" value="ALPHA-RHAMNOSIDASE (EUROFUNG)-RELATED"/>
    <property type="match status" value="1"/>
</dbReference>
<feature type="domain" description="Alpha-L-rhamnosidase six-hairpin glycosidase" evidence="6">
    <location>
        <begin position="1365"/>
        <end position="1439"/>
    </location>
</feature>
<evidence type="ECO:0000313" key="9">
    <source>
        <dbReference type="Proteomes" id="UP000053860"/>
    </source>
</evidence>
<dbReference type="InterPro" id="IPR008928">
    <property type="entry name" value="6-hairpin_glycosidase_sf"/>
</dbReference>
<organism evidence="8 9">
    <name type="scientific">Proteiniphilum acetatigenes</name>
    <dbReference type="NCBI Taxonomy" id="294710"/>
    <lineage>
        <taxon>Bacteria</taxon>
        <taxon>Pseudomonadati</taxon>
        <taxon>Bacteroidota</taxon>
        <taxon>Bacteroidia</taxon>
        <taxon>Bacteroidales</taxon>
        <taxon>Dysgonomonadaceae</taxon>
        <taxon>Proteiniphilum</taxon>
    </lineage>
</organism>
<comment type="catalytic activity">
    <reaction evidence="1">
        <text>Hydrolysis of terminal non-reducing alpha-L-rhamnose residues in alpha-L-rhamnosides.</text>
        <dbReference type="EC" id="3.2.1.40"/>
    </reaction>
</comment>
<dbReference type="EC" id="3.2.1.40" evidence="2"/>
<gene>
    <name evidence="8" type="ORF">XD92_0724</name>
</gene>
<dbReference type="InterPro" id="IPR013783">
    <property type="entry name" value="Ig-like_fold"/>
</dbReference>
<accession>A0A101HIW0</accession>
<dbReference type="InterPro" id="IPR008902">
    <property type="entry name" value="Rhamnosid_concanavalin"/>
</dbReference>
<dbReference type="SUPFAM" id="SSF48208">
    <property type="entry name" value="Six-hairpin glycosidases"/>
    <property type="match status" value="1"/>
</dbReference>
<dbReference type="Proteomes" id="UP000053860">
    <property type="component" value="Unassembled WGS sequence"/>
</dbReference>
<dbReference type="InterPro" id="IPR016007">
    <property type="entry name" value="Alpha_rhamnosid"/>
</dbReference>
<evidence type="ECO:0000259" key="5">
    <source>
        <dbReference type="Pfam" id="PF08531"/>
    </source>
</evidence>
<dbReference type="Gene3D" id="1.50.10.10">
    <property type="match status" value="2"/>
</dbReference>
<dbReference type="Gene3D" id="2.60.40.10">
    <property type="entry name" value="Immunoglobulins"/>
    <property type="match status" value="2"/>
</dbReference>
<dbReference type="GO" id="GO:0030596">
    <property type="term" value="F:alpha-L-rhamnosidase activity"/>
    <property type="evidence" value="ECO:0007669"/>
    <property type="project" value="UniProtKB-EC"/>
</dbReference>
<dbReference type="Pfam" id="PF08531">
    <property type="entry name" value="Bac_rhamnosid_N"/>
    <property type="match status" value="2"/>
</dbReference>
<dbReference type="EMBL" id="LGGN01000116">
    <property type="protein sequence ID" value="KUK77658.1"/>
    <property type="molecule type" value="Genomic_DNA"/>
</dbReference>
<evidence type="ECO:0000256" key="2">
    <source>
        <dbReference type="ARBA" id="ARBA00012652"/>
    </source>
</evidence>
<dbReference type="Pfam" id="PF17390">
    <property type="entry name" value="Bac_rhamnosid_C"/>
    <property type="match status" value="1"/>
</dbReference>
<feature type="domain" description="Alpha-L-rhamnosidase C-terminal" evidence="7">
    <location>
        <begin position="785"/>
        <end position="849"/>
    </location>
</feature>
<evidence type="ECO:0000256" key="3">
    <source>
        <dbReference type="ARBA" id="ARBA00022801"/>
    </source>
</evidence>